<evidence type="ECO:0000256" key="1">
    <source>
        <dbReference type="SAM" id="Coils"/>
    </source>
</evidence>
<sequence length="258" mass="30409">MDDLQEYFNSPIVPDYIPRLRYRRFDKYEYEKHRIDNLKLYSNQLLVKATQNIKLMQNYLEFAKRSLSYQGVCINQISSLVSYNQKEIDMVSLEDRYKEENQKLREGYKEKVDSFKEKVDLSNQTKLSLLNELNQQADEAESEANELTIKNREQIKKEVGNYVDENIRSLKQQLKEAQSKIATLQNLSDKATLARKRIDEYKSLKNQQKVSANIGGGIMMQLKKHKHVPSSSRVADQFRMFQEKTKITNRVHYSPSTH</sequence>
<proteinExistence type="predicted"/>
<keyword evidence="1" id="KW-0175">Coiled coil</keyword>
<dbReference type="EMBL" id="JAPFFF010000004">
    <property type="protein sequence ID" value="KAK8892003.1"/>
    <property type="molecule type" value="Genomic_DNA"/>
</dbReference>
<keyword evidence="3" id="KW-1185">Reference proteome</keyword>
<evidence type="ECO:0000313" key="3">
    <source>
        <dbReference type="Proteomes" id="UP001470230"/>
    </source>
</evidence>
<organism evidence="2 3">
    <name type="scientific">Tritrichomonas musculus</name>
    <dbReference type="NCBI Taxonomy" id="1915356"/>
    <lineage>
        <taxon>Eukaryota</taxon>
        <taxon>Metamonada</taxon>
        <taxon>Parabasalia</taxon>
        <taxon>Tritrichomonadida</taxon>
        <taxon>Tritrichomonadidae</taxon>
        <taxon>Tritrichomonas</taxon>
    </lineage>
</organism>
<accession>A0ABR2KM10</accession>
<gene>
    <name evidence="2" type="ORF">M9Y10_029225</name>
</gene>
<comment type="caution">
    <text evidence="2">The sequence shown here is derived from an EMBL/GenBank/DDBJ whole genome shotgun (WGS) entry which is preliminary data.</text>
</comment>
<reference evidence="2 3" key="1">
    <citation type="submission" date="2024-04" db="EMBL/GenBank/DDBJ databases">
        <title>Tritrichomonas musculus Genome.</title>
        <authorList>
            <person name="Alves-Ferreira E."/>
            <person name="Grigg M."/>
            <person name="Lorenzi H."/>
            <person name="Galac M."/>
        </authorList>
    </citation>
    <scope>NUCLEOTIDE SEQUENCE [LARGE SCALE GENOMIC DNA]</scope>
    <source>
        <strain evidence="2 3">EAF2021</strain>
    </source>
</reference>
<name>A0ABR2KM10_9EUKA</name>
<protein>
    <submittedName>
        <fullName evidence="2">Uncharacterized protein</fullName>
    </submittedName>
</protein>
<feature type="coiled-coil region" evidence="1">
    <location>
        <begin position="83"/>
        <end position="204"/>
    </location>
</feature>
<dbReference type="Proteomes" id="UP001470230">
    <property type="component" value="Unassembled WGS sequence"/>
</dbReference>
<evidence type="ECO:0000313" key="2">
    <source>
        <dbReference type="EMBL" id="KAK8892003.1"/>
    </source>
</evidence>